<keyword evidence="1" id="KW-0040">ANK repeat</keyword>
<feature type="repeat" description="ANK" evidence="1">
    <location>
        <begin position="147"/>
        <end position="179"/>
    </location>
</feature>
<protein>
    <submittedName>
        <fullName evidence="2">Uncharacterized protein</fullName>
    </submittedName>
</protein>
<accession>A0A437A0A6</accession>
<name>A0A437A0A6_ARTFL</name>
<dbReference type="SMART" id="SM00248">
    <property type="entry name" value="ANK"/>
    <property type="match status" value="2"/>
</dbReference>
<dbReference type="STRING" id="97331.A0A437A0A6"/>
<dbReference type="AlphaFoldDB" id="A0A437A0A6"/>
<organism evidence="2 3">
    <name type="scientific">Arthrobotrys flagrans</name>
    <name type="common">Nematode-trapping fungus</name>
    <name type="synonym">Trichothecium flagrans</name>
    <dbReference type="NCBI Taxonomy" id="97331"/>
    <lineage>
        <taxon>Eukaryota</taxon>
        <taxon>Fungi</taxon>
        <taxon>Dikarya</taxon>
        <taxon>Ascomycota</taxon>
        <taxon>Pezizomycotina</taxon>
        <taxon>Orbiliomycetes</taxon>
        <taxon>Orbiliales</taxon>
        <taxon>Orbiliaceae</taxon>
        <taxon>Arthrobotrys</taxon>
    </lineage>
</organism>
<keyword evidence="3" id="KW-1185">Reference proteome</keyword>
<dbReference type="VEuPathDB" id="FungiDB:DFL_006418"/>
<dbReference type="GeneID" id="93588729"/>
<dbReference type="InterPro" id="IPR036770">
    <property type="entry name" value="Ankyrin_rpt-contain_sf"/>
</dbReference>
<dbReference type="Gene3D" id="1.25.40.20">
    <property type="entry name" value="Ankyrin repeat-containing domain"/>
    <property type="match status" value="1"/>
</dbReference>
<dbReference type="PROSITE" id="PS50088">
    <property type="entry name" value="ANK_REPEAT"/>
    <property type="match status" value="2"/>
</dbReference>
<comment type="caution">
    <text evidence="2">The sequence shown here is derived from an EMBL/GenBank/DDBJ whole genome shotgun (WGS) entry which is preliminary data.</text>
</comment>
<dbReference type="Proteomes" id="UP000283090">
    <property type="component" value="Unassembled WGS sequence"/>
</dbReference>
<dbReference type="RefSeq" id="XP_067490231.1">
    <property type="nucleotide sequence ID" value="XM_067635842.1"/>
</dbReference>
<dbReference type="EMBL" id="SAEB01000007">
    <property type="protein sequence ID" value="RVD84687.1"/>
    <property type="molecule type" value="Genomic_DNA"/>
</dbReference>
<dbReference type="SUPFAM" id="SSF48403">
    <property type="entry name" value="Ankyrin repeat"/>
    <property type="match status" value="1"/>
</dbReference>
<gene>
    <name evidence="2" type="ORF">DFL_006418</name>
</gene>
<feature type="repeat" description="ANK" evidence="1">
    <location>
        <begin position="180"/>
        <end position="204"/>
    </location>
</feature>
<evidence type="ECO:0000256" key="1">
    <source>
        <dbReference type="PROSITE-ProRule" id="PRU00023"/>
    </source>
</evidence>
<dbReference type="PROSITE" id="PS50297">
    <property type="entry name" value="ANK_REP_REGION"/>
    <property type="match status" value="2"/>
</dbReference>
<reference evidence="2 3" key="1">
    <citation type="submission" date="2019-01" db="EMBL/GenBank/DDBJ databases">
        <title>Intercellular communication is required for trap formation in the nematode-trapping fungus Duddingtonia flagrans.</title>
        <authorList>
            <person name="Youssar L."/>
            <person name="Wernet V."/>
            <person name="Hensel N."/>
            <person name="Hildebrandt H.-G."/>
            <person name="Fischer R."/>
        </authorList>
    </citation>
    <scope>NUCLEOTIDE SEQUENCE [LARGE SCALE GENOMIC DNA]</scope>
    <source>
        <strain evidence="2 3">CBS H-5679</strain>
    </source>
</reference>
<dbReference type="InterPro" id="IPR002110">
    <property type="entry name" value="Ankyrin_rpt"/>
</dbReference>
<dbReference type="OrthoDB" id="539213at2759"/>
<evidence type="ECO:0000313" key="2">
    <source>
        <dbReference type="EMBL" id="RVD84687.1"/>
    </source>
</evidence>
<evidence type="ECO:0000313" key="3">
    <source>
        <dbReference type="Proteomes" id="UP000283090"/>
    </source>
</evidence>
<proteinExistence type="predicted"/>
<sequence>MVNVSQLDSVGKYEPSLYKYWFRGFDVFYKNLQRNSIDPSIYKPPTNRLHGLAKLLVYERVATTFRNIYRNEEPTDHEEVEVAEWEVSIKYGEDYCYRQGRDGKWFPVHTKDEIYDQDLKLNEWIGEAQNNRAAYLHRHPAFVGSHTGRTPLKLAVLSSSPEIVDILINSGARLTVRLSDGRNSLHLAAARGDPEIVKILLLKGDQNEELKMERGIES</sequence>
<dbReference type="Pfam" id="PF12796">
    <property type="entry name" value="Ank_2"/>
    <property type="match status" value="1"/>
</dbReference>